<dbReference type="Gene3D" id="3.80.10.10">
    <property type="entry name" value="Ribonuclease Inhibitor"/>
    <property type="match status" value="4"/>
</dbReference>
<protein>
    <submittedName>
        <fullName evidence="4">Leucine rich repeat</fullName>
    </submittedName>
</protein>
<keyword evidence="5" id="KW-1185">Reference proteome</keyword>
<dbReference type="SMART" id="SM00365">
    <property type="entry name" value="LRR_SD22"/>
    <property type="match status" value="6"/>
</dbReference>
<dbReference type="Pfam" id="PF13855">
    <property type="entry name" value="LRR_8"/>
    <property type="match status" value="1"/>
</dbReference>
<dbReference type="GO" id="GO:0019901">
    <property type="term" value="F:protein kinase binding"/>
    <property type="evidence" value="ECO:0007669"/>
    <property type="project" value="TreeGrafter"/>
</dbReference>
<evidence type="ECO:0000259" key="3">
    <source>
        <dbReference type="PROSITE" id="PS50106"/>
    </source>
</evidence>
<dbReference type="PROSITE" id="PS51450">
    <property type="entry name" value="LRR"/>
    <property type="match status" value="6"/>
</dbReference>
<dbReference type="AlphaFoldDB" id="A0AAW1NJL7"/>
<feature type="domain" description="PDZ" evidence="3">
    <location>
        <begin position="669"/>
        <end position="724"/>
    </location>
</feature>
<reference evidence="4 5" key="1">
    <citation type="journal article" date="2024" name="BMC Genomics">
        <title>De novo assembly and annotation of Popillia japonica's genome with initial clues to its potential as an invasive pest.</title>
        <authorList>
            <person name="Cucini C."/>
            <person name="Boschi S."/>
            <person name="Funari R."/>
            <person name="Cardaioli E."/>
            <person name="Iannotti N."/>
            <person name="Marturano G."/>
            <person name="Paoli F."/>
            <person name="Bruttini M."/>
            <person name="Carapelli A."/>
            <person name="Frati F."/>
            <person name="Nardi F."/>
        </authorList>
    </citation>
    <scope>NUCLEOTIDE SEQUENCE [LARGE SCALE GENOMIC DNA]</scope>
    <source>
        <strain evidence="4">DMR45628</strain>
    </source>
</reference>
<dbReference type="SMART" id="SM00364">
    <property type="entry name" value="LRR_BAC"/>
    <property type="match status" value="9"/>
</dbReference>
<dbReference type="InterPro" id="IPR036034">
    <property type="entry name" value="PDZ_sf"/>
</dbReference>
<dbReference type="PROSITE" id="PS50106">
    <property type="entry name" value="PDZ"/>
    <property type="match status" value="1"/>
</dbReference>
<dbReference type="SUPFAM" id="SSF50156">
    <property type="entry name" value="PDZ domain-like"/>
    <property type="match status" value="1"/>
</dbReference>
<dbReference type="SMART" id="SM00369">
    <property type="entry name" value="LRR_TYP"/>
    <property type="match status" value="13"/>
</dbReference>
<dbReference type="GO" id="GO:0014069">
    <property type="term" value="C:postsynaptic density"/>
    <property type="evidence" value="ECO:0007669"/>
    <property type="project" value="TreeGrafter"/>
</dbReference>
<dbReference type="Pfam" id="PF23598">
    <property type="entry name" value="LRR_14"/>
    <property type="match status" value="2"/>
</dbReference>
<dbReference type="InterPro" id="IPR055414">
    <property type="entry name" value="LRR_R13L4/SHOC2-like"/>
</dbReference>
<dbReference type="InterPro" id="IPR050614">
    <property type="entry name" value="Synaptic_Scaffolding_LAP-MAGUK"/>
</dbReference>
<keyword evidence="2" id="KW-0677">Repeat</keyword>
<dbReference type="PANTHER" id="PTHR23119">
    <property type="entry name" value="DISCS LARGE"/>
    <property type="match status" value="1"/>
</dbReference>
<dbReference type="GO" id="GO:0005912">
    <property type="term" value="C:adherens junction"/>
    <property type="evidence" value="ECO:0007669"/>
    <property type="project" value="TreeGrafter"/>
</dbReference>
<dbReference type="Proteomes" id="UP001458880">
    <property type="component" value="Unassembled WGS sequence"/>
</dbReference>
<dbReference type="InterPro" id="IPR001478">
    <property type="entry name" value="PDZ"/>
</dbReference>
<name>A0AAW1NJL7_POPJA</name>
<organism evidence="4 5">
    <name type="scientific">Popillia japonica</name>
    <name type="common">Japanese beetle</name>
    <dbReference type="NCBI Taxonomy" id="7064"/>
    <lineage>
        <taxon>Eukaryota</taxon>
        <taxon>Metazoa</taxon>
        <taxon>Ecdysozoa</taxon>
        <taxon>Arthropoda</taxon>
        <taxon>Hexapoda</taxon>
        <taxon>Insecta</taxon>
        <taxon>Pterygota</taxon>
        <taxon>Neoptera</taxon>
        <taxon>Endopterygota</taxon>
        <taxon>Coleoptera</taxon>
        <taxon>Polyphaga</taxon>
        <taxon>Scarabaeiformia</taxon>
        <taxon>Scarabaeidae</taxon>
        <taxon>Rutelinae</taxon>
        <taxon>Popillia</taxon>
    </lineage>
</organism>
<evidence type="ECO:0000256" key="2">
    <source>
        <dbReference type="ARBA" id="ARBA00022737"/>
    </source>
</evidence>
<dbReference type="EMBL" id="JASPKY010000003">
    <property type="protein sequence ID" value="KAK9758810.1"/>
    <property type="molecule type" value="Genomic_DNA"/>
</dbReference>
<evidence type="ECO:0000313" key="4">
    <source>
        <dbReference type="EMBL" id="KAK9758810.1"/>
    </source>
</evidence>
<dbReference type="GO" id="GO:0098968">
    <property type="term" value="P:neurotransmitter receptor transport postsynaptic membrane to endosome"/>
    <property type="evidence" value="ECO:0007669"/>
    <property type="project" value="TreeGrafter"/>
</dbReference>
<dbReference type="GO" id="GO:0045197">
    <property type="term" value="P:establishment or maintenance of epithelial cell apical/basal polarity"/>
    <property type="evidence" value="ECO:0007669"/>
    <property type="project" value="TreeGrafter"/>
</dbReference>
<dbReference type="InterPro" id="IPR032675">
    <property type="entry name" value="LRR_dom_sf"/>
</dbReference>
<dbReference type="GO" id="GO:0043113">
    <property type="term" value="P:receptor clustering"/>
    <property type="evidence" value="ECO:0007669"/>
    <property type="project" value="TreeGrafter"/>
</dbReference>
<dbReference type="InterPro" id="IPR003591">
    <property type="entry name" value="Leu-rich_rpt_typical-subtyp"/>
</dbReference>
<dbReference type="InterPro" id="IPR001611">
    <property type="entry name" value="Leu-rich_rpt"/>
</dbReference>
<dbReference type="PANTHER" id="PTHR23119:SF50">
    <property type="entry name" value="PDZ DOMAIN-CONTAINING PROTEIN"/>
    <property type="match status" value="1"/>
</dbReference>
<dbReference type="GO" id="GO:0045211">
    <property type="term" value="C:postsynaptic membrane"/>
    <property type="evidence" value="ECO:0007669"/>
    <property type="project" value="TreeGrafter"/>
</dbReference>
<dbReference type="FunFam" id="3.80.10.10:FF:001164">
    <property type="entry name" value="GH01279p"/>
    <property type="match status" value="1"/>
</dbReference>
<evidence type="ECO:0000313" key="5">
    <source>
        <dbReference type="Proteomes" id="UP001458880"/>
    </source>
</evidence>
<dbReference type="Gene3D" id="2.30.42.10">
    <property type="match status" value="1"/>
</dbReference>
<proteinExistence type="predicted"/>
<evidence type="ECO:0000256" key="1">
    <source>
        <dbReference type="ARBA" id="ARBA00022614"/>
    </source>
</evidence>
<dbReference type="SUPFAM" id="SSF52058">
    <property type="entry name" value="L domain-like"/>
    <property type="match status" value="2"/>
</dbReference>
<keyword evidence="1" id="KW-0433">Leucine-rich repeat</keyword>
<accession>A0AAW1NJL7</accession>
<gene>
    <name evidence="4" type="ORF">QE152_g514</name>
</gene>
<comment type="caution">
    <text evidence="4">The sequence shown here is derived from an EMBL/GenBank/DDBJ whole genome shotgun (WGS) entry which is preliminary data.</text>
</comment>
<dbReference type="GO" id="GO:0098609">
    <property type="term" value="P:cell-cell adhesion"/>
    <property type="evidence" value="ECO:0007669"/>
    <property type="project" value="TreeGrafter"/>
</dbReference>
<dbReference type="GO" id="GO:0016323">
    <property type="term" value="C:basolateral plasma membrane"/>
    <property type="evidence" value="ECO:0007669"/>
    <property type="project" value="TreeGrafter"/>
</dbReference>
<sequence>MNWLNCFACKQKTVENVKTLDFSRTSLTEVPADVFNFERTLETLYIDGNKIAELPRTLFQCEELKYLDVSDNEIQTIPTLISKLINLQTLNISRNLLKYTDIPNSIHRCQRLIMLDLSSNTLDKVPEGLSSLINLQELYLNDTYIEFLPASFGRLTNLTILELRDNNLISLPKSLRRLTSLIRLDLSNNDLSEMPEVIGNMQNLKELWINGNCISAININIGNLHNLMDFDASKNDLETIPKEIGRCTKLASLILSHNLLNSIPNVIGNLKQLQTLKLDYNCLESLPYSIGDLTNLEELDVQSNQLTSLPSSIGFLRKLNYFIASHNFLVSLPSEISSCMSLTILNLHNNMLKKLPDEIGHLQNLTSLGVIGNKLEYLPIPIASLPHLRALWLTQNQSHPLIPLQTEKLECTGQMVLTCFLLPQIHQAQEDKPSPTQNVAVPKRHIAFTEPGISKEPPRSLNNQLRKNRDDLNVVAHTVESKLTVVNPNDVYATTACDDAQRNHRCVRIDLDTQYAYANNSDVDNYCSNYSIDSSDQSKASLELQESCTIVQGPKEPPPYHIAAAYSKNAKFFNRTIDDPVEKPKNFTKEISAIPQNVSVPQPVHVAKQKGKVDEHFLKELNQRLLNTSDQKNDRKAKDDLFNLYYTAAGYGCEANSNDISNSQRVPKLIRVSLDPCSYVLGFTVTYNENGVFVNKVDENGNAFQKLFPGDKILMLDKQDLTKMEPWQAYKTVLIQGPETESFFISRF</sequence>
<dbReference type="GO" id="GO:0098887">
    <property type="term" value="P:neurotransmitter receptor transport, endosome to postsynaptic membrane"/>
    <property type="evidence" value="ECO:0007669"/>
    <property type="project" value="TreeGrafter"/>
</dbReference>